<sequence>MQMRQATSHDYDGILKLWEQSVLATHDFLKQEDLQAIKKEIPSYFPHLNVQLWYIDTAFIGFSAIQHQHVEMLFLNPHEIGKGYGKQIIQQLIQNFDVQSVDVNKDNEYAKIFYVKNGFSIIGESPMDGQGRPYPILHLQR</sequence>
<keyword evidence="1 4" id="KW-0808">Transferase</keyword>
<accession>A0A1E4RB85</accession>
<dbReference type="OrthoDB" id="9789605at2"/>
<reference evidence="4 5" key="1">
    <citation type="submission" date="2016-09" db="EMBL/GenBank/DDBJ databases">
        <title>Draft genome sequence of the soil isolate, Lysinibacillus fusiformis M5, a potential hypoxanthine producer.</title>
        <authorList>
            <person name="Gallegos-Monterrosa R."/>
            <person name="Maroti G."/>
            <person name="Balint B."/>
            <person name="Kovacs A.T."/>
        </authorList>
    </citation>
    <scope>NUCLEOTIDE SEQUENCE [LARGE SCALE GENOMIC DNA]</scope>
    <source>
        <strain evidence="4 5">M5</strain>
    </source>
</reference>
<dbReference type="EMBL" id="MECQ01000001">
    <property type="protein sequence ID" value="ODV57696.1"/>
    <property type="molecule type" value="Genomic_DNA"/>
</dbReference>
<name>A0A1E4RB85_9BACI</name>
<evidence type="ECO:0000259" key="3">
    <source>
        <dbReference type="PROSITE" id="PS51186"/>
    </source>
</evidence>
<dbReference type="Gene3D" id="3.40.630.30">
    <property type="match status" value="1"/>
</dbReference>
<feature type="domain" description="N-acetyltransferase" evidence="3">
    <location>
        <begin position="1"/>
        <end position="140"/>
    </location>
</feature>
<organism evidence="4 5">
    <name type="scientific">Lysinibacillus fusiformis</name>
    <dbReference type="NCBI Taxonomy" id="28031"/>
    <lineage>
        <taxon>Bacteria</taxon>
        <taxon>Bacillati</taxon>
        <taxon>Bacillota</taxon>
        <taxon>Bacilli</taxon>
        <taxon>Bacillales</taxon>
        <taxon>Bacillaceae</taxon>
        <taxon>Lysinibacillus</taxon>
    </lineage>
</organism>
<proteinExistence type="predicted"/>
<evidence type="ECO:0000313" key="4">
    <source>
        <dbReference type="EMBL" id="ODV57696.1"/>
    </source>
</evidence>
<protein>
    <submittedName>
        <fullName evidence="4">GNAT family N-acetyltransferase</fullName>
    </submittedName>
</protein>
<evidence type="ECO:0000256" key="1">
    <source>
        <dbReference type="ARBA" id="ARBA00022679"/>
    </source>
</evidence>
<dbReference type="InterPro" id="IPR016181">
    <property type="entry name" value="Acyl_CoA_acyltransferase"/>
</dbReference>
<dbReference type="RefSeq" id="WP_069483323.1">
    <property type="nucleotide sequence ID" value="NZ_CP130331.1"/>
</dbReference>
<evidence type="ECO:0000256" key="2">
    <source>
        <dbReference type="ARBA" id="ARBA00023315"/>
    </source>
</evidence>
<dbReference type="SUPFAM" id="SSF55729">
    <property type="entry name" value="Acyl-CoA N-acyltransferases (Nat)"/>
    <property type="match status" value="1"/>
</dbReference>
<dbReference type="GO" id="GO:0016747">
    <property type="term" value="F:acyltransferase activity, transferring groups other than amino-acyl groups"/>
    <property type="evidence" value="ECO:0007669"/>
    <property type="project" value="InterPro"/>
</dbReference>
<evidence type="ECO:0000313" key="5">
    <source>
        <dbReference type="Proteomes" id="UP000094784"/>
    </source>
</evidence>
<dbReference type="PANTHER" id="PTHR43800">
    <property type="entry name" value="PEPTIDYL-LYSINE N-ACETYLTRANSFERASE YJAB"/>
    <property type="match status" value="1"/>
</dbReference>
<keyword evidence="2" id="KW-0012">Acyltransferase</keyword>
<gene>
    <name evidence="4" type="ORF">BG258_09330</name>
</gene>
<dbReference type="Proteomes" id="UP000094784">
    <property type="component" value="Unassembled WGS sequence"/>
</dbReference>
<comment type="caution">
    <text evidence="4">The sequence shown here is derived from an EMBL/GenBank/DDBJ whole genome shotgun (WGS) entry which is preliminary data.</text>
</comment>
<dbReference type="Pfam" id="PF13673">
    <property type="entry name" value="Acetyltransf_10"/>
    <property type="match status" value="1"/>
</dbReference>
<dbReference type="AlphaFoldDB" id="A0A1E4RB85"/>
<dbReference type="PANTHER" id="PTHR43800:SF1">
    <property type="entry name" value="PEPTIDYL-LYSINE N-ACETYLTRANSFERASE YJAB"/>
    <property type="match status" value="1"/>
</dbReference>
<dbReference type="PROSITE" id="PS51186">
    <property type="entry name" value="GNAT"/>
    <property type="match status" value="1"/>
</dbReference>
<dbReference type="InterPro" id="IPR000182">
    <property type="entry name" value="GNAT_dom"/>
</dbReference>